<dbReference type="PROSITE" id="PS51233">
    <property type="entry name" value="VWFD"/>
    <property type="match status" value="1"/>
</dbReference>
<dbReference type="OrthoDB" id="9773411at2"/>
<evidence type="ECO:0000313" key="3">
    <source>
        <dbReference type="Proteomes" id="UP000321058"/>
    </source>
</evidence>
<accession>A0A512NI41</accession>
<dbReference type="EMBL" id="BKAJ01000105">
    <property type="protein sequence ID" value="GEP58585.1"/>
    <property type="molecule type" value="Genomic_DNA"/>
</dbReference>
<organism evidence="2 3">
    <name type="scientific">Reyranella soli</name>
    <dbReference type="NCBI Taxonomy" id="1230389"/>
    <lineage>
        <taxon>Bacteria</taxon>
        <taxon>Pseudomonadati</taxon>
        <taxon>Pseudomonadota</taxon>
        <taxon>Alphaproteobacteria</taxon>
        <taxon>Hyphomicrobiales</taxon>
        <taxon>Reyranellaceae</taxon>
        <taxon>Reyranella</taxon>
    </lineage>
</organism>
<dbReference type="Proteomes" id="UP000321058">
    <property type="component" value="Unassembled WGS sequence"/>
</dbReference>
<proteinExistence type="predicted"/>
<dbReference type="RefSeq" id="WP_147153966.1">
    <property type="nucleotide sequence ID" value="NZ_BKAJ01000105.1"/>
</dbReference>
<feature type="domain" description="VWFD" evidence="1">
    <location>
        <begin position="1423"/>
        <end position="1608"/>
    </location>
</feature>
<gene>
    <name evidence="2" type="ORF">RSO01_57510</name>
</gene>
<evidence type="ECO:0000259" key="1">
    <source>
        <dbReference type="PROSITE" id="PS51233"/>
    </source>
</evidence>
<comment type="caution">
    <text evidence="2">The sequence shown here is derived from an EMBL/GenBank/DDBJ whole genome shotgun (WGS) entry which is preliminary data.</text>
</comment>
<dbReference type="InterPro" id="IPR001846">
    <property type="entry name" value="VWF_type-D"/>
</dbReference>
<reference evidence="2 3" key="1">
    <citation type="submission" date="2019-07" db="EMBL/GenBank/DDBJ databases">
        <title>Whole genome shotgun sequence of Reyranella soli NBRC 108950.</title>
        <authorList>
            <person name="Hosoyama A."/>
            <person name="Uohara A."/>
            <person name="Ohji S."/>
            <person name="Ichikawa N."/>
        </authorList>
    </citation>
    <scope>NUCLEOTIDE SEQUENCE [LARGE SCALE GENOMIC DNA]</scope>
    <source>
        <strain evidence="2 3">NBRC 108950</strain>
    </source>
</reference>
<name>A0A512NI41_9HYPH</name>
<sequence length="1614" mass="162445">MSLPFDGFKAAQTGLVDMGVISFYDNVGAIPIFNVWELAQYKNSFSEIVLNVTWAQLQASENSLDTSFIDTAIQQVTQFNSTYNSDIGIKLRVWGGYTAPNWAKKIGGAPITITGESGVDPNVYSPQTIGRFWTADYVNAWQNLQSQLAAKYDGMAIIRGMSQTIGTSATDEPFVPLRTNAFVSSNPADGTVNQIAQLQMGGYHDAAEMLTLRAAIANYSQWSTTPLDYTMNSFHFFDGGGEAYGGNFTLAVLQQARNSARIVQPGNHALSDPLYTPDAVVYAQLQNDALLKPGVVGNSFQTNAPILLAGYPGWQGAVSQGVTLNAGNIELWDFPTAPSVPNGFLSFTPAQLQGLAAILSAGSPPPTAGAPDDGSALGFIAPGVVSGAPGPIAFTGTDAVLLASNSSATSYAVTLASLGGGTLGIGGLTGFFGATSGTSLSFSGSLSLVNTLLANVTDTVTSGADVVHVVAIDSNGNTVVRDIGVQTALPVTPPTVTPGLLPANQLFDFTAGVVRVVGQGESSNLDVAGQLGNSGILVVGGVQSQLSLGGNLDVSGSTSLLAALSPNAYSTANLAIGGAFSVQAGAETYFSGTLSADTIANNGGTIRGNGILDAAGGGSIINIGTIEAVSDTTLGSQRLVVSDDITGVGTLLIDPGATLTLSGAVQTQFITFAANSSSQLASYPYSPSTLVLEHPDQVRGSTIFGFTFADRLVLENVDVTSVSYGGGILTVNLAGSPPPTPLTFSMFGNLAGLEPIATVPPGSSSAIISFVAPSGGIAPGVSGPGTLRGAVDTKVLVPDVVLQTPLAQGVSPGAATYSVVVQATGGEVAVEGFTTDHAGAGSSVTIPNVATTTATSLATTLAQIERYLQTLTYEARGTTTETITITVTDSASRTGSTFITATNGAAGVFEWHPVVGSTDFTDFHNWTVGVTAPGGANVALFAAGNHTATGNGAVGQIFDLGETTLTGNIVAQGVGGLAVAVDGGGALTLTGGALLNAQQQTVVGRTGSGLLLVSGGMLAVGGSASEDNLVIGQQSGSTGTVLNLEQISASSTVVVGGAGTGTLELLGVASSMFDTGADIGQSVGARGSVIVNGGEWTNGGLLTVGDAGTGSLLINGMNRGIIGQVTAYNMAIGNQASGQGTVTLDGGELLVANVFSTSSTLVVGNAGTGSLVVQNGSEVAVGAAQAQAGTNTGNLIVGAAGSGLVRIGAYSALLVYGDATVGGGTGAGQMIVSGGSDDGALFATNGTLDVGAHGQVTLGGNHAILRAADIEVAAGGSISGTGTVSGLGGGNHTVALTQIDNDGAITAQDGNLLLYGAVEGSGTLGIGNNAILTLQAAVESTQALTFGNNSKLVLNDALAFHGTITGFGPDDLIDISGLQASNPRYVEGVLTLDTVAGSLQIRLIGPYSTTSFSVRPDGLGGTYVSGGYGDVHIVSLDGFACDFQAVGEYVAARGSSDGTPWQVQIQTDGQHGTASWTTGLAAEFGDTAVIFAVGKPITLHVDGAPDIVLKGDVAHALEGGTLTPLSADTWRVAWNSGEVITVSEHGISLDWQVSAHDQASVQGLLGPHNAPWSYVNLPDGTMLRQAWSNDQIVGAYADGWRAAHSLFEHHHSPL</sequence>
<evidence type="ECO:0000313" key="2">
    <source>
        <dbReference type="EMBL" id="GEP58585.1"/>
    </source>
</evidence>
<keyword evidence="3" id="KW-1185">Reference proteome</keyword>
<protein>
    <recommendedName>
        <fullName evidence="1">VWFD domain-containing protein</fullName>
    </recommendedName>
</protein>